<feature type="domain" description="COPA/B second beta-propeller" evidence="1">
    <location>
        <begin position="7"/>
        <end position="77"/>
    </location>
</feature>
<sequence length="120" mass="13953">SGRPVDEEGVEDAFELLHEMNERVRTGIWVGDCFIYNNSSWRLNYCVGGEVTTMFHLDRPMYLLGYLANQSRVFLIDKEFNVVGYTLLLSLIEYKTLVMRGDLERANEVLPSIPKEHHNR</sequence>
<dbReference type="GO" id="GO:0030117">
    <property type="term" value="C:membrane coat"/>
    <property type="evidence" value="ECO:0007669"/>
    <property type="project" value="InterPro"/>
</dbReference>
<dbReference type="GO" id="GO:0006886">
    <property type="term" value="P:intracellular protein transport"/>
    <property type="evidence" value="ECO:0007669"/>
    <property type="project" value="InterPro"/>
</dbReference>
<evidence type="ECO:0000313" key="3">
    <source>
        <dbReference type="Proteomes" id="UP000265520"/>
    </source>
</evidence>
<evidence type="ECO:0000313" key="2">
    <source>
        <dbReference type="EMBL" id="MCI14754.1"/>
    </source>
</evidence>
<organism evidence="2 3">
    <name type="scientific">Trifolium medium</name>
    <dbReference type="NCBI Taxonomy" id="97028"/>
    <lineage>
        <taxon>Eukaryota</taxon>
        <taxon>Viridiplantae</taxon>
        <taxon>Streptophyta</taxon>
        <taxon>Embryophyta</taxon>
        <taxon>Tracheophyta</taxon>
        <taxon>Spermatophyta</taxon>
        <taxon>Magnoliopsida</taxon>
        <taxon>eudicotyledons</taxon>
        <taxon>Gunneridae</taxon>
        <taxon>Pentapetalae</taxon>
        <taxon>rosids</taxon>
        <taxon>fabids</taxon>
        <taxon>Fabales</taxon>
        <taxon>Fabaceae</taxon>
        <taxon>Papilionoideae</taxon>
        <taxon>50 kb inversion clade</taxon>
        <taxon>NPAAA clade</taxon>
        <taxon>Hologalegina</taxon>
        <taxon>IRL clade</taxon>
        <taxon>Trifolieae</taxon>
        <taxon>Trifolium</taxon>
    </lineage>
</organism>
<dbReference type="EMBL" id="LXQA010093655">
    <property type="protein sequence ID" value="MCI14754.1"/>
    <property type="molecule type" value="Genomic_DNA"/>
</dbReference>
<comment type="caution">
    <text evidence="2">The sequence shown here is derived from an EMBL/GenBank/DDBJ whole genome shotgun (WGS) entry which is preliminary data.</text>
</comment>
<dbReference type="InterPro" id="IPR006692">
    <property type="entry name" value="Beta-prop_COPA/B_2nd"/>
</dbReference>
<dbReference type="Proteomes" id="UP000265520">
    <property type="component" value="Unassembled WGS sequence"/>
</dbReference>
<evidence type="ECO:0000259" key="1">
    <source>
        <dbReference type="Pfam" id="PF04053"/>
    </source>
</evidence>
<proteinExistence type="predicted"/>
<name>A0A392PSE2_9FABA</name>
<reference evidence="2 3" key="1">
    <citation type="journal article" date="2018" name="Front. Plant Sci.">
        <title>Red Clover (Trifolium pratense) and Zigzag Clover (T. medium) - A Picture of Genomic Similarities and Differences.</title>
        <authorList>
            <person name="Dluhosova J."/>
            <person name="Istvanek J."/>
            <person name="Nedelnik J."/>
            <person name="Repkova J."/>
        </authorList>
    </citation>
    <scope>NUCLEOTIDE SEQUENCE [LARGE SCALE GENOMIC DNA]</scope>
    <source>
        <strain evidence="3">cv. 10/8</strain>
        <tissue evidence="2">Leaf</tissue>
    </source>
</reference>
<dbReference type="Gene3D" id="1.25.40.470">
    <property type="match status" value="1"/>
</dbReference>
<keyword evidence="3" id="KW-1185">Reference proteome</keyword>
<dbReference type="AlphaFoldDB" id="A0A392PSE2"/>
<protein>
    <submittedName>
        <fullName evidence="2">Coatomer subunit beta'-2-like</fullName>
    </submittedName>
</protein>
<feature type="non-terminal residue" evidence="2">
    <location>
        <position position="1"/>
    </location>
</feature>
<accession>A0A392PSE2</accession>
<dbReference type="Pfam" id="PF04053">
    <property type="entry name" value="B-prop_COPA_B_2nd"/>
    <property type="match status" value="1"/>
</dbReference>
<dbReference type="GO" id="GO:0016192">
    <property type="term" value="P:vesicle-mediated transport"/>
    <property type="evidence" value="ECO:0007669"/>
    <property type="project" value="InterPro"/>
</dbReference>
<dbReference type="GO" id="GO:0005198">
    <property type="term" value="F:structural molecule activity"/>
    <property type="evidence" value="ECO:0007669"/>
    <property type="project" value="InterPro"/>
</dbReference>